<reference evidence="4 5" key="1">
    <citation type="submission" date="2020-01" db="EMBL/GenBank/DDBJ databases">
        <title>The possibility of degradation of plastic by Microbulbifer hydrolyticus IRE-31.</title>
        <authorList>
            <person name="Liu L."/>
        </authorList>
    </citation>
    <scope>NUCLEOTIDE SEQUENCE [LARGE SCALE GENOMIC DNA]</scope>
    <source>
        <strain evidence="4 5">IRE-31</strain>
    </source>
</reference>
<dbReference type="Proteomes" id="UP000464675">
    <property type="component" value="Chromosome"/>
</dbReference>
<proteinExistence type="predicted"/>
<name>A0A6P1T7H7_9GAMM</name>
<dbReference type="Proteomes" id="UP000563601">
    <property type="component" value="Unassembled WGS sequence"/>
</dbReference>
<sequence length="235" mass="26295">MFAVKLCSLSDEDLVTTYCDTRNHKVFQEIYQRYKDELFRYCAQMAPQRCIPLMESLWGAFLKAPPKLHQHQLKNWLYIQINKRLRVPGSDEQVSTSNDASLREVLENSPVLKAIQQLPLRQRNVFLLFTECGLSLATAADIEQISLSACRDLLQKSREQIDHTVHGGERRPWKSAATLAREAAVNTCETGTPQTASDSSPQPAPKESNPVFPWGKSPNPAAAPPAAAHRSVEVA</sequence>
<dbReference type="Gene3D" id="1.10.10.10">
    <property type="entry name" value="Winged helix-like DNA-binding domain superfamily/Winged helix DNA-binding domain"/>
    <property type="match status" value="1"/>
</dbReference>
<protein>
    <submittedName>
        <fullName evidence="3">DNA-directed RNA polymerase specialized sigma24 family protein</fullName>
    </submittedName>
</protein>
<feature type="compositionally biased region" description="Polar residues" evidence="1">
    <location>
        <begin position="187"/>
        <end position="201"/>
    </location>
</feature>
<dbReference type="GO" id="GO:0000428">
    <property type="term" value="C:DNA-directed RNA polymerase complex"/>
    <property type="evidence" value="ECO:0007669"/>
    <property type="project" value="UniProtKB-KW"/>
</dbReference>
<dbReference type="InterPro" id="IPR013249">
    <property type="entry name" value="RNA_pol_sigma70_r4_t2"/>
</dbReference>
<dbReference type="InterPro" id="IPR013324">
    <property type="entry name" value="RNA_pol_sigma_r3/r4-like"/>
</dbReference>
<feature type="domain" description="RNA polymerase sigma factor 70 region 4 type 2" evidence="2">
    <location>
        <begin position="111"/>
        <end position="160"/>
    </location>
</feature>
<keyword evidence="3" id="KW-0240">DNA-directed RNA polymerase</keyword>
<dbReference type="EMBL" id="JACHHR010000001">
    <property type="protein sequence ID" value="MBB5210786.1"/>
    <property type="molecule type" value="Genomic_DNA"/>
</dbReference>
<dbReference type="OrthoDB" id="9784272at2"/>
<evidence type="ECO:0000313" key="4">
    <source>
        <dbReference type="EMBL" id="QHQ38774.1"/>
    </source>
</evidence>
<keyword evidence="3" id="KW-0804">Transcription</keyword>
<evidence type="ECO:0000256" key="1">
    <source>
        <dbReference type="SAM" id="MobiDB-lite"/>
    </source>
</evidence>
<organism evidence="3 6">
    <name type="scientific">Microbulbifer hydrolyticus</name>
    <dbReference type="NCBI Taxonomy" id="48074"/>
    <lineage>
        <taxon>Bacteria</taxon>
        <taxon>Pseudomonadati</taxon>
        <taxon>Pseudomonadota</taxon>
        <taxon>Gammaproteobacteria</taxon>
        <taxon>Cellvibrionales</taxon>
        <taxon>Microbulbiferaceae</taxon>
        <taxon>Microbulbifer</taxon>
    </lineage>
</organism>
<dbReference type="GO" id="GO:0006352">
    <property type="term" value="P:DNA-templated transcription initiation"/>
    <property type="evidence" value="ECO:0007669"/>
    <property type="project" value="InterPro"/>
</dbReference>
<evidence type="ECO:0000313" key="5">
    <source>
        <dbReference type="Proteomes" id="UP000464675"/>
    </source>
</evidence>
<keyword evidence="5" id="KW-1185">Reference proteome</keyword>
<dbReference type="Pfam" id="PF08281">
    <property type="entry name" value="Sigma70_r4_2"/>
    <property type="match status" value="1"/>
</dbReference>
<reference evidence="3 6" key="2">
    <citation type="submission" date="2020-08" db="EMBL/GenBank/DDBJ databases">
        <title>Genomic Encyclopedia of Type Strains, Phase IV (KMG-IV): sequencing the most valuable type-strain genomes for metagenomic binning, comparative biology and taxonomic classification.</title>
        <authorList>
            <person name="Goeker M."/>
        </authorList>
    </citation>
    <scope>NUCLEOTIDE SEQUENCE [LARGE SCALE GENOMIC DNA]</scope>
    <source>
        <strain evidence="3 6">DSM 11525</strain>
    </source>
</reference>
<dbReference type="GO" id="GO:0003677">
    <property type="term" value="F:DNA binding"/>
    <property type="evidence" value="ECO:0007669"/>
    <property type="project" value="InterPro"/>
</dbReference>
<evidence type="ECO:0000313" key="6">
    <source>
        <dbReference type="Proteomes" id="UP000563601"/>
    </source>
</evidence>
<evidence type="ECO:0000313" key="3">
    <source>
        <dbReference type="EMBL" id="MBB5210786.1"/>
    </source>
</evidence>
<dbReference type="SUPFAM" id="SSF88659">
    <property type="entry name" value="Sigma3 and sigma4 domains of RNA polymerase sigma factors"/>
    <property type="match status" value="1"/>
</dbReference>
<dbReference type="RefSeq" id="WP_161858102.1">
    <property type="nucleotide sequence ID" value="NZ_CP047491.1"/>
</dbReference>
<evidence type="ECO:0000259" key="2">
    <source>
        <dbReference type="Pfam" id="PF08281"/>
    </source>
</evidence>
<gene>
    <name evidence="4" type="ORF">GTQ55_07080</name>
    <name evidence="3" type="ORF">HNQ53_000974</name>
</gene>
<accession>A0A6P1T7H7</accession>
<feature type="region of interest" description="Disordered" evidence="1">
    <location>
        <begin position="185"/>
        <end position="235"/>
    </location>
</feature>
<dbReference type="GO" id="GO:0016987">
    <property type="term" value="F:sigma factor activity"/>
    <property type="evidence" value="ECO:0007669"/>
    <property type="project" value="InterPro"/>
</dbReference>
<dbReference type="EMBL" id="CP047491">
    <property type="protein sequence ID" value="QHQ38774.1"/>
    <property type="molecule type" value="Genomic_DNA"/>
</dbReference>
<dbReference type="InterPro" id="IPR036388">
    <property type="entry name" value="WH-like_DNA-bd_sf"/>
</dbReference>
<dbReference type="AlphaFoldDB" id="A0A6P1T7H7"/>